<organism evidence="1 2">
    <name type="scientific">Aspergillus pseudodeflectus</name>
    <dbReference type="NCBI Taxonomy" id="176178"/>
    <lineage>
        <taxon>Eukaryota</taxon>
        <taxon>Fungi</taxon>
        <taxon>Dikarya</taxon>
        <taxon>Ascomycota</taxon>
        <taxon>Pezizomycotina</taxon>
        <taxon>Eurotiomycetes</taxon>
        <taxon>Eurotiomycetidae</taxon>
        <taxon>Eurotiales</taxon>
        <taxon>Aspergillaceae</taxon>
        <taxon>Aspergillus</taxon>
        <taxon>Aspergillus subgen. Nidulantes</taxon>
    </lineage>
</organism>
<dbReference type="Proteomes" id="UP001610444">
    <property type="component" value="Unassembled WGS sequence"/>
</dbReference>
<proteinExistence type="predicted"/>
<evidence type="ECO:0000313" key="2">
    <source>
        <dbReference type="Proteomes" id="UP001610444"/>
    </source>
</evidence>
<comment type="caution">
    <text evidence="1">The sequence shown here is derived from an EMBL/GenBank/DDBJ whole genome shotgun (WGS) entry which is preliminary data.</text>
</comment>
<accession>A0ABR4K5N0</accession>
<protein>
    <submittedName>
        <fullName evidence="1">Uncharacterized protein</fullName>
    </submittedName>
</protein>
<evidence type="ECO:0000313" key="1">
    <source>
        <dbReference type="EMBL" id="KAL2847612.1"/>
    </source>
</evidence>
<keyword evidence="2" id="KW-1185">Reference proteome</keyword>
<sequence length="166" mass="18463">MPSAENIDTDIWFVFRRRMLVSRRCILRPLASACGRLAWGFWGWRDGAVGFISTGFFCLSNGVSQGGAPPYMASLYPDSRKTLTDHRNRPTLILGWPSLSQKTFANPSSSLRLFKCICGPSSIFETCYAYLKEQLVLSLGMHKLHTLSMSASLLSSPATFYHGGRS</sequence>
<name>A0ABR4K5N0_9EURO</name>
<gene>
    <name evidence="1" type="ORF">BJX68DRAFT_108515</name>
</gene>
<dbReference type="GeneID" id="98151043"/>
<dbReference type="EMBL" id="JBFXLR010000028">
    <property type="protein sequence ID" value="KAL2847612.1"/>
    <property type="molecule type" value="Genomic_DNA"/>
</dbReference>
<reference evidence="1 2" key="1">
    <citation type="submission" date="2024-07" db="EMBL/GenBank/DDBJ databases">
        <title>Section-level genome sequencing and comparative genomics of Aspergillus sections Usti and Cavernicolus.</title>
        <authorList>
            <consortium name="Lawrence Berkeley National Laboratory"/>
            <person name="Nybo J.L."/>
            <person name="Vesth T.C."/>
            <person name="Theobald S."/>
            <person name="Frisvad J.C."/>
            <person name="Larsen T.O."/>
            <person name="Kjaerboelling I."/>
            <person name="Rothschild-Mancinelli K."/>
            <person name="Lyhne E.K."/>
            <person name="Kogle M.E."/>
            <person name="Barry K."/>
            <person name="Clum A."/>
            <person name="Na H."/>
            <person name="Ledsgaard L."/>
            <person name="Lin J."/>
            <person name="Lipzen A."/>
            <person name="Kuo A."/>
            <person name="Riley R."/>
            <person name="Mondo S."/>
            <person name="LaButti K."/>
            <person name="Haridas S."/>
            <person name="Pangalinan J."/>
            <person name="Salamov A.A."/>
            <person name="Simmons B.A."/>
            <person name="Magnuson J.K."/>
            <person name="Chen J."/>
            <person name="Drula E."/>
            <person name="Henrissat B."/>
            <person name="Wiebenga A."/>
            <person name="Lubbers R.J."/>
            <person name="Gomes A.C."/>
            <person name="Macurrencykelacurrency M.R."/>
            <person name="Stajich J."/>
            <person name="Grigoriev I.V."/>
            <person name="Mortensen U.H."/>
            <person name="De vries R.P."/>
            <person name="Baker S.E."/>
            <person name="Andersen M.R."/>
        </authorList>
    </citation>
    <scope>NUCLEOTIDE SEQUENCE [LARGE SCALE GENOMIC DNA]</scope>
    <source>
        <strain evidence="1 2">CBS 756.74</strain>
    </source>
</reference>
<dbReference type="RefSeq" id="XP_070897793.1">
    <property type="nucleotide sequence ID" value="XM_071035879.1"/>
</dbReference>